<dbReference type="OrthoDB" id="1679700at2"/>
<organism evidence="6 7">
    <name type="scientific">Clostridium sartagoforme</name>
    <dbReference type="NCBI Taxonomy" id="84031"/>
    <lineage>
        <taxon>Bacteria</taxon>
        <taxon>Bacillati</taxon>
        <taxon>Bacillota</taxon>
        <taxon>Clostridia</taxon>
        <taxon>Eubacteriales</taxon>
        <taxon>Clostridiaceae</taxon>
        <taxon>Clostridium</taxon>
    </lineage>
</organism>
<dbReference type="PANTHER" id="PTHR35529">
    <property type="entry name" value="MANGANESE EFFLUX PUMP MNTP-RELATED"/>
    <property type="match status" value="1"/>
</dbReference>
<evidence type="ECO:0000256" key="1">
    <source>
        <dbReference type="ARBA" id="ARBA00022475"/>
    </source>
</evidence>
<evidence type="ECO:0008006" key="8">
    <source>
        <dbReference type="Google" id="ProtNLM"/>
    </source>
</evidence>
<comment type="caution">
    <text evidence="6">The sequence shown here is derived from an EMBL/GenBank/DDBJ whole genome shotgun (WGS) entry which is preliminary data.</text>
</comment>
<keyword evidence="4 5" id="KW-0472">Membrane</keyword>
<dbReference type="RefSeq" id="WP_136004365.1">
    <property type="nucleotide sequence ID" value="NZ_SRYR01000001.1"/>
</dbReference>
<name>A0A4S2DN31_9CLOT</name>
<evidence type="ECO:0000313" key="7">
    <source>
        <dbReference type="Proteomes" id="UP000306888"/>
    </source>
</evidence>
<evidence type="ECO:0000256" key="3">
    <source>
        <dbReference type="ARBA" id="ARBA00022989"/>
    </source>
</evidence>
<feature type="transmembrane region" description="Helical" evidence="5">
    <location>
        <begin position="63"/>
        <end position="88"/>
    </location>
</feature>
<dbReference type="Pfam" id="PF02659">
    <property type="entry name" value="Mntp"/>
    <property type="match status" value="1"/>
</dbReference>
<dbReference type="AlphaFoldDB" id="A0A4S2DN31"/>
<dbReference type="InterPro" id="IPR003810">
    <property type="entry name" value="Mntp/YtaF"/>
</dbReference>
<gene>
    <name evidence="6" type="ORF">E5347_02685</name>
</gene>
<dbReference type="PANTHER" id="PTHR35529:SF1">
    <property type="entry name" value="MANGANESE EFFLUX PUMP MNTP-RELATED"/>
    <property type="match status" value="1"/>
</dbReference>
<evidence type="ECO:0000313" key="6">
    <source>
        <dbReference type="EMBL" id="TGY43739.1"/>
    </source>
</evidence>
<feature type="transmembrane region" description="Helical" evidence="5">
    <location>
        <begin position="129"/>
        <end position="153"/>
    </location>
</feature>
<feature type="transmembrane region" description="Helical" evidence="5">
    <location>
        <begin position="6"/>
        <end position="26"/>
    </location>
</feature>
<dbReference type="Proteomes" id="UP000306888">
    <property type="component" value="Unassembled WGS sequence"/>
</dbReference>
<keyword evidence="1" id="KW-1003">Cell membrane</keyword>
<feature type="transmembrane region" description="Helical" evidence="5">
    <location>
        <begin position="38"/>
        <end position="57"/>
    </location>
</feature>
<accession>A0A4S2DN31</accession>
<evidence type="ECO:0000256" key="4">
    <source>
        <dbReference type="ARBA" id="ARBA00023136"/>
    </source>
</evidence>
<keyword evidence="7" id="KW-1185">Reference proteome</keyword>
<evidence type="ECO:0000256" key="2">
    <source>
        <dbReference type="ARBA" id="ARBA00022692"/>
    </source>
</evidence>
<keyword evidence="2 5" id="KW-0812">Transmembrane</keyword>
<evidence type="ECO:0000256" key="5">
    <source>
        <dbReference type="SAM" id="Phobius"/>
    </source>
</evidence>
<feature type="transmembrane region" description="Helical" evidence="5">
    <location>
        <begin position="165"/>
        <end position="184"/>
    </location>
</feature>
<feature type="transmembrane region" description="Helical" evidence="5">
    <location>
        <begin position="104"/>
        <end position="123"/>
    </location>
</feature>
<dbReference type="EMBL" id="SRYR01000001">
    <property type="protein sequence ID" value="TGY43739.1"/>
    <property type="molecule type" value="Genomic_DNA"/>
</dbReference>
<reference evidence="6 7" key="1">
    <citation type="submission" date="2019-04" db="EMBL/GenBank/DDBJ databases">
        <title>Microbes associate with the intestines of laboratory mice.</title>
        <authorList>
            <person name="Navarre W."/>
            <person name="Wong E."/>
            <person name="Huang K."/>
            <person name="Tropini C."/>
            <person name="Ng K."/>
            <person name="Yu B."/>
        </authorList>
    </citation>
    <scope>NUCLEOTIDE SEQUENCE [LARGE SCALE GENOMIC DNA]</scope>
    <source>
        <strain evidence="6 7">NM50_B9-20</strain>
    </source>
</reference>
<sequence length="186" mass="20543">MELKDVSLIGIALAMDALGITISLGINPSLVKKNKIKFILSFAFFQFFFLFLGGLAGNLFDTYIVSIPSIIGGVIITIIGIIMMIAAFKNNEKEDSILINKSMYMLLGMSVSIDALVLGFTAFYEEHIILLTLDGVLVGLITLLICTTGFFLCRYVRKISFIYKYADLLGGLILLILGIEMIFFNI</sequence>
<keyword evidence="3 5" id="KW-1133">Transmembrane helix</keyword>
<protein>
    <recommendedName>
        <fullName evidence="8">Manganese efflux pump MntP</fullName>
    </recommendedName>
</protein>
<proteinExistence type="predicted"/>